<keyword evidence="9" id="KW-1185">Reference proteome</keyword>
<dbReference type="Gene3D" id="3.30.200.110">
    <property type="entry name" value="Inositol-pentakisphosphate 2-kinase, N-lobe"/>
    <property type="match status" value="1"/>
</dbReference>
<keyword evidence="6 7" id="KW-0067">ATP-binding</keyword>
<dbReference type="EMBL" id="NEVH01006565">
    <property type="protein sequence ID" value="PNF37932.1"/>
    <property type="molecule type" value="Genomic_DNA"/>
</dbReference>
<evidence type="ECO:0000256" key="1">
    <source>
        <dbReference type="ARBA" id="ARBA00007229"/>
    </source>
</evidence>
<evidence type="ECO:0000256" key="5">
    <source>
        <dbReference type="ARBA" id="ARBA00022777"/>
    </source>
</evidence>
<dbReference type="AlphaFoldDB" id="A0A2J7RAS8"/>
<evidence type="ECO:0000256" key="3">
    <source>
        <dbReference type="ARBA" id="ARBA00022679"/>
    </source>
</evidence>
<accession>A0A2J7RAS8</accession>
<name>A0A2J7RAS8_9NEOP</name>
<dbReference type="GO" id="GO:0005634">
    <property type="term" value="C:nucleus"/>
    <property type="evidence" value="ECO:0007669"/>
    <property type="project" value="TreeGrafter"/>
</dbReference>
<gene>
    <name evidence="8" type="ORF">B7P43_G03897</name>
</gene>
<organism evidence="8 9">
    <name type="scientific">Cryptotermes secundus</name>
    <dbReference type="NCBI Taxonomy" id="105785"/>
    <lineage>
        <taxon>Eukaryota</taxon>
        <taxon>Metazoa</taxon>
        <taxon>Ecdysozoa</taxon>
        <taxon>Arthropoda</taxon>
        <taxon>Hexapoda</taxon>
        <taxon>Insecta</taxon>
        <taxon>Pterygota</taxon>
        <taxon>Neoptera</taxon>
        <taxon>Polyneoptera</taxon>
        <taxon>Dictyoptera</taxon>
        <taxon>Blattodea</taxon>
        <taxon>Blattoidea</taxon>
        <taxon>Termitoidae</taxon>
        <taxon>Kalotermitidae</taxon>
        <taxon>Cryptotermitinae</taxon>
        <taxon>Cryptotermes</taxon>
    </lineage>
</organism>
<evidence type="ECO:0000313" key="8">
    <source>
        <dbReference type="EMBL" id="PNF37932.1"/>
    </source>
</evidence>
<evidence type="ECO:0000256" key="2">
    <source>
        <dbReference type="ARBA" id="ARBA00012023"/>
    </source>
</evidence>
<protein>
    <recommendedName>
        <fullName evidence="2 7">Inositol-pentakisphosphate 2-kinase</fullName>
        <ecNumber evidence="2 7">2.7.1.158</ecNumber>
    </recommendedName>
</protein>
<dbReference type="InterPro" id="IPR043001">
    <property type="entry name" value="IP5_2-K_N_lobe"/>
</dbReference>
<evidence type="ECO:0000313" key="9">
    <source>
        <dbReference type="Proteomes" id="UP000235965"/>
    </source>
</evidence>
<dbReference type="PANTHER" id="PTHR14456:SF2">
    <property type="entry name" value="INOSITOL-PENTAKISPHOSPHATE 2-KINASE"/>
    <property type="match status" value="1"/>
</dbReference>
<dbReference type="Pfam" id="PF06090">
    <property type="entry name" value="Ins_P5_2-kin"/>
    <property type="match status" value="1"/>
</dbReference>
<comment type="similarity">
    <text evidence="1">Belongs to the IPK1 type 2 family.</text>
</comment>
<dbReference type="InterPro" id="IPR009286">
    <property type="entry name" value="Ins_P5_2-kin"/>
</dbReference>
<dbReference type="GO" id="GO:0032958">
    <property type="term" value="P:inositol phosphate biosynthetic process"/>
    <property type="evidence" value="ECO:0007669"/>
    <property type="project" value="TreeGrafter"/>
</dbReference>
<sequence length="615" mass="68488">MFKWKYKGDNKEEWVFIIKEVKVPLETVERRSKSLAAMLDSSGGDPRAPRRFSLKNKKWKYRGEGNANLVLALTQVGVLYSDQSVLDPELPRFSERWLIIGVKSVIGMLHCVVMGDIADLKEIRSPSIFRVEERRIVRLRKCDGADGSEGEDILGEREREHVWREAVFCRGVMVPLLGECYIQPPTAACMDRAEVRRLDQILRTQRPAHRHHKSLQFGYVTVYPDYALLPVHLSIPPNLSPTSELLPTFCVEVKPKQGWVPAPDRRLPKCTFCLNQYLKLKNGSIRSQSLYCPLDLFSGNHSRMMKAIRALITTPQNNLKIFKDGVLMYGEGACSDLSTVLQSLFCDPVEPLEATDLPSLADKLCCLVLEALTCDLMGREKLSDSETDNESDSDVALSERGCQGLLNPSSLPAGYESNSCCRVSGLGLIDRIPAALVAAVTPLLPAPPCDWAAQPLPVDCILSHILRIQKLEQTGADRVYEAYRTLTHVHHLRAGNLTASDYGYVASMLGIGTGAEPGLSPLCHYLLATTAKDCSIMLAFQRLPNHDCRIWNHIPARHIVRDTDGCGYIMNVGVTDLDPKPLSCIEKHRKRDCEVLTACLELLRPQAGSEGESVC</sequence>
<proteinExistence type="inferred from homology"/>
<comment type="domain">
    <text evidence="7">The EXKPK motif is conserved in inositol-pentakisphosphate 2-kinases of both family 1 and 2.</text>
</comment>
<dbReference type="OrthoDB" id="272370at2759"/>
<dbReference type="EC" id="2.7.1.158" evidence="2 7"/>
<comment type="caution">
    <text evidence="8">The sequence shown here is derived from an EMBL/GenBank/DDBJ whole genome shotgun (WGS) entry which is preliminary data.</text>
</comment>
<dbReference type="InParanoid" id="A0A2J7RAS8"/>
<reference evidence="8 9" key="1">
    <citation type="submission" date="2017-12" db="EMBL/GenBank/DDBJ databases">
        <title>Hemimetabolous genomes reveal molecular basis of termite eusociality.</title>
        <authorList>
            <person name="Harrison M.C."/>
            <person name="Jongepier E."/>
            <person name="Robertson H.M."/>
            <person name="Arning N."/>
            <person name="Bitard-Feildel T."/>
            <person name="Chao H."/>
            <person name="Childers C.P."/>
            <person name="Dinh H."/>
            <person name="Doddapaneni H."/>
            <person name="Dugan S."/>
            <person name="Gowin J."/>
            <person name="Greiner C."/>
            <person name="Han Y."/>
            <person name="Hu H."/>
            <person name="Hughes D.S.T."/>
            <person name="Huylmans A.-K."/>
            <person name="Kemena C."/>
            <person name="Kremer L.P.M."/>
            <person name="Lee S.L."/>
            <person name="Lopez-Ezquerra A."/>
            <person name="Mallet L."/>
            <person name="Monroy-Kuhn J.M."/>
            <person name="Moser A."/>
            <person name="Murali S.C."/>
            <person name="Muzny D.M."/>
            <person name="Otani S."/>
            <person name="Piulachs M.-D."/>
            <person name="Poelchau M."/>
            <person name="Qu J."/>
            <person name="Schaub F."/>
            <person name="Wada-Katsumata A."/>
            <person name="Worley K.C."/>
            <person name="Xie Q."/>
            <person name="Ylla G."/>
            <person name="Poulsen M."/>
            <person name="Gibbs R.A."/>
            <person name="Schal C."/>
            <person name="Richards S."/>
            <person name="Belles X."/>
            <person name="Korb J."/>
            <person name="Bornberg-Bauer E."/>
        </authorList>
    </citation>
    <scope>NUCLEOTIDE SEQUENCE [LARGE SCALE GENOMIC DNA]</scope>
    <source>
        <tissue evidence="8">Whole body</tissue>
    </source>
</reference>
<comment type="function">
    <text evidence="7">Phosphorylates Ins(1,3,4,5,6)P5 at position 2 to form Ins(1,2,3,4,5,6)P6 (InsP6 or phytate).</text>
</comment>
<dbReference type="PANTHER" id="PTHR14456">
    <property type="entry name" value="INOSITOL POLYPHOSPHATE KINASE 1"/>
    <property type="match status" value="1"/>
</dbReference>
<dbReference type="GO" id="GO:0035299">
    <property type="term" value="F:inositol-1,3,4,5,6-pentakisphosphate 2-kinase activity"/>
    <property type="evidence" value="ECO:0007669"/>
    <property type="project" value="UniProtKB-EC"/>
</dbReference>
<keyword evidence="4 7" id="KW-0547">Nucleotide-binding</keyword>
<dbReference type="GO" id="GO:0005524">
    <property type="term" value="F:ATP binding"/>
    <property type="evidence" value="ECO:0007669"/>
    <property type="project" value="UniProtKB-KW"/>
</dbReference>
<keyword evidence="5 7" id="KW-0418">Kinase</keyword>
<evidence type="ECO:0000256" key="6">
    <source>
        <dbReference type="ARBA" id="ARBA00022840"/>
    </source>
</evidence>
<evidence type="ECO:0000256" key="7">
    <source>
        <dbReference type="RuleBase" id="RU364126"/>
    </source>
</evidence>
<dbReference type="Proteomes" id="UP000235965">
    <property type="component" value="Unassembled WGS sequence"/>
</dbReference>
<dbReference type="STRING" id="105785.A0A2J7RAS8"/>
<keyword evidence="3 7" id="KW-0808">Transferase</keyword>
<comment type="catalytic activity">
    <reaction evidence="7">
        <text>1D-myo-inositol 1,3,4,5,6-pentakisphosphate + ATP = 1D-myo-inositol hexakisphosphate + ADP + H(+)</text>
        <dbReference type="Rhea" id="RHEA:20313"/>
        <dbReference type="ChEBI" id="CHEBI:15378"/>
        <dbReference type="ChEBI" id="CHEBI:30616"/>
        <dbReference type="ChEBI" id="CHEBI:57733"/>
        <dbReference type="ChEBI" id="CHEBI:58130"/>
        <dbReference type="ChEBI" id="CHEBI:456216"/>
        <dbReference type="EC" id="2.7.1.158"/>
    </reaction>
</comment>
<evidence type="ECO:0000256" key="4">
    <source>
        <dbReference type="ARBA" id="ARBA00022741"/>
    </source>
</evidence>